<gene>
    <name evidence="6" type="ORF">BCV38_21115</name>
</gene>
<evidence type="ECO:0000256" key="1">
    <source>
        <dbReference type="ARBA" id="ARBA00023015"/>
    </source>
</evidence>
<dbReference type="GO" id="GO:0000976">
    <property type="term" value="F:transcription cis-regulatory region binding"/>
    <property type="evidence" value="ECO:0007669"/>
    <property type="project" value="TreeGrafter"/>
</dbReference>
<dbReference type="RefSeq" id="WP_102299471.1">
    <property type="nucleotide sequence ID" value="NZ_JAAHTI010000001.1"/>
</dbReference>
<keyword evidence="1" id="KW-0805">Transcription regulation</keyword>
<name>A0AA44VU45_9VIBR</name>
<keyword evidence="3" id="KW-0804">Transcription</keyword>
<dbReference type="Gene3D" id="1.10.357.10">
    <property type="entry name" value="Tetracycline Repressor, domain 2"/>
    <property type="match status" value="1"/>
</dbReference>
<keyword evidence="7" id="KW-1185">Reference proteome</keyword>
<proteinExistence type="predicted"/>
<dbReference type="InterPro" id="IPR009057">
    <property type="entry name" value="Homeodomain-like_sf"/>
</dbReference>
<feature type="domain" description="HTH tetR-type" evidence="5">
    <location>
        <begin position="5"/>
        <end position="65"/>
    </location>
</feature>
<keyword evidence="2 4" id="KW-0238">DNA-binding</keyword>
<dbReference type="SUPFAM" id="SSF46689">
    <property type="entry name" value="Homeodomain-like"/>
    <property type="match status" value="1"/>
</dbReference>
<evidence type="ECO:0000256" key="2">
    <source>
        <dbReference type="ARBA" id="ARBA00023125"/>
    </source>
</evidence>
<evidence type="ECO:0000256" key="4">
    <source>
        <dbReference type="PROSITE-ProRule" id="PRU00335"/>
    </source>
</evidence>
<dbReference type="EMBL" id="MCSB01000011">
    <property type="protein sequence ID" value="PME30123.1"/>
    <property type="molecule type" value="Genomic_DNA"/>
</dbReference>
<dbReference type="PRINTS" id="PR00455">
    <property type="entry name" value="HTHTETR"/>
</dbReference>
<dbReference type="PROSITE" id="PS50977">
    <property type="entry name" value="HTH_TETR_2"/>
    <property type="match status" value="1"/>
</dbReference>
<evidence type="ECO:0000259" key="5">
    <source>
        <dbReference type="PROSITE" id="PS50977"/>
    </source>
</evidence>
<evidence type="ECO:0000313" key="7">
    <source>
        <dbReference type="Proteomes" id="UP000239763"/>
    </source>
</evidence>
<dbReference type="PANTHER" id="PTHR30055:SF234">
    <property type="entry name" value="HTH-TYPE TRANSCRIPTIONAL REGULATOR BETI"/>
    <property type="match status" value="1"/>
</dbReference>
<evidence type="ECO:0000256" key="3">
    <source>
        <dbReference type="ARBA" id="ARBA00023163"/>
    </source>
</evidence>
<dbReference type="InterPro" id="IPR001647">
    <property type="entry name" value="HTH_TetR"/>
</dbReference>
<feature type="DNA-binding region" description="H-T-H motif" evidence="4">
    <location>
        <begin position="28"/>
        <end position="47"/>
    </location>
</feature>
<organism evidence="6 7">
    <name type="scientific">Vibrio lentus</name>
    <dbReference type="NCBI Taxonomy" id="136468"/>
    <lineage>
        <taxon>Bacteria</taxon>
        <taxon>Pseudomonadati</taxon>
        <taxon>Pseudomonadota</taxon>
        <taxon>Gammaproteobacteria</taxon>
        <taxon>Vibrionales</taxon>
        <taxon>Vibrionaceae</taxon>
        <taxon>Vibrio</taxon>
    </lineage>
</organism>
<dbReference type="PANTHER" id="PTHR30055">
    <property type="entry name" value="HTH-TYPE TRANSCRIPTIONAL REGULATOR RUTR"/>
    <property type="match status" value="1"/>
</dbReference>
<evidence type="ECO:0000313" key="6">
    <source>
        <dbReference type="EMBL" id="PME30123.1"/>
    </source>
</evidence>
<sequence>MSKRDITKQKILASAWELFGENGYDNTTTRQIARHASVADGTVFSHFETKLTILREGMLSQLEKIGQEVLATDQNKSTLDISLSLIEHYYCYYFDNVELSRALLKEVIWDLDYYRTFDQALFQTVNVSTSISEKMPLIMDSYFMTLIKHLSQPEPSLEAALSELNNKVRVILTTNEIE</sequence>
<protein>
    <submittedName>
        <fullName evidence="6">Transcriptional regulator</fullName>
    </submittedName>
</protein>
<reference evidence="6 7" key="1">
    <citation type="journal article" date="2018" name="Nature">
        <title>A major lineage of non-tailed dsDNA viruses as unrecognized killers of marine bacteria.</title>
        <authorList>
            <person name="Kauffman K.M."/>
            <person name="Hussain F.A."/>
            <person name="Yang J."/>
            <person name="Arevalo P."/>
            <person name="Brown J.M."/>
            <person name="Chang W.K."/>
            <person name="VanInsberghe D."/>
            <person name="Elsherbini J."/>
            <person name="Sharma R.S."/>
            <person name="Cutler M.B."/>
            <person name="Kelly L."/>
            <person name="Polz M.F."/>
        </authorList>
    </citation>
    <scope>NUCLEOTIDE SEQUENCE [LARGE SCALE GENOMIC DNA]</scope>
    <source>
        <strain evidence="6 7">10N.286.55.E1</strain>
    </source>
</reference>
<dbReference type="Proteomes" id="UP000239763">
    <property type="component" value="Unassembled WGS sequence"/>
</dbReference>
<dbReference type="InterPro" id="IPR023772">
    <property type="entry name" value="DNA-bd_HTH_TetR-type_CS"/>
</dbReference>
<dbReference type="GeneID" id="69647770"/>
<dbReference type="InterPro" id="IPR050109">
    <property type="entry name" value="HTH-type_TetR-like_transc_reg"/>
</dbReference>
<dbReference type="Pfam" id="PF00440">
    <property type="entry name" value="TetR_N"/>
    <property type="match status" value="1"/>
</dbReference>
<dbReference type="GO" id="GO:0003700">
    <property type="term" value="F:DNA-binding transcription factor activity"/>
    <property type="evidence" value="ECO:0007669"/>
    <property type="project" value="TreeGrafter"/>
</dbReference>
<dbReference type="AlphaFoldDB" id="A0AA44VU45"/>
<dbReference type="PROSITE" id="PS01081">
    <property type="entry name" value="HTH_TETR_1"/>
    <property type="match status" value="1"/>
</dbReference>
<comment type="caution">
    <text evidence="6">The sequence shown here is derived from an EMBL/GenBank/DDBJ whole genome shotgun (WGS) entry which is preliminary data.</text>
</comment>
<accession>A0AA44VU45</accession>